<protein>
    <submittedName>
        <fullName evidence="6">TetR/AcrR family transcriptional regulator</fullName>
    </submittedName>
</protein>
<dbReference type="SUPFAM" id="SSF48498">
    <property type="entry name" value="Tetracyclin repressor-like, C-terminal domain"/>
    <property type="match status" value="1"/>
</dbReference>
<dbReference type="Gene3D" id="1.10.357.10">
    <property type="entry name" value="Tetracycline Repressor, domain 2"/>
    <property type="match status" value="1"/>
</dbReference>
<dbReference type="Pfam" id="PF16925">
    <property type="entry name" value="TetR_C_13"/>
    <property type="match status" value="1"/>
</dbReference>
<accession>A0A370XCR6</accession>
<dbReference type="InterPro" id="IPR001647">
    <property type="entry name" value="HTH_TetR"/>
</dbReference>
<organism evidence="6 7">
    <name type="scientific">Dyella psychrodurans</name>
    <dbReference type="NCBI Taxonomy" id="1927960"/>
    <lineage>
        <taxon>Bacteria</taxon>
        <taxon>Pseudomonadati</taxon>
        <taxon>Pseudomonadota</taxon>
        <taxon>Gammaproteobacteria</taxon>
        <taxon>Lysobacterales</taxon>
        <taxon>Rhodanobacteraceae</taxon>
        <taxon>Dyella</taxon>
    </lineage>
</organism>
<dbReference type="InterPro" id="IPR011075">
    <property type="entry name" value="TetR_C"/>
</dbReference>
<keyword evidence="3" id="KW-0804">Transcription</keyword>
<dbReference type="PROSITE" id="PS50977">
    <property type="entry name" value="HTH_TETR_2"/>
    <property type="match status" value="1"/>
</dbReference>
<dbReference type="PANTHER" id="PTHR47506">
    <property type="entry name" value="TRANSCRIPTIONAL REGULATORY PROTEIN"/>
    <property type="match status" value="1"/>
</dbReference>
<keyword evidence="7" id="KW-1185">Reference proteome</keyword>
<gene>
    <name evidence="6" type="ORF">DWU99_02980</name>
</gene>
<evidence type="ECO:0000256" key="3">
    <source>
        <dbReference type="ARBA" id="ARBA00023163"/>
    </source>
</evidence>
<feature type="domain" description="HTH tetR-type" evidence="5">
    <location>
        <begin position="28"/>
        <end position="88"/>
    </location>
</feature>
<dbReference type="Proteomes" id="UP000255334">
    <property type="component" value="Unassembled WGS sequence"/>
</dbReference>
<evidence type="ECO:0000259" key="5">
    <source>
        <dbReference type="PROSITE" id="PS50977"/>
    </source>
</evidence>
<name>A0A370XCR6_9GAMM</name>
<proteinExistence type="predicted"/>
<keyword evidence="1" id="KW-0805">Transcription regulation</keyword>
<dbReference type="Pfam" id="PF00440">
    <property type="entry name" value="TetR_N"/>
    <property type="match status" value="1"/>
</dbReference>
<comment type="caution">
    <text evidence="6">The sequence shown here is derived from an EMBL/GenBank/DDBJ whole genome shotgun (WGS) entry which is preliminary data.</text>
</comment>
<dbReference type="InterPro" id="IPR036271">
    <property type="entry name" value="Tet_transcr_reg_TetR-rel_C_sf"/>
</dbReference>
<evidence type="ECO:0000256" key="1">
    <source>
        <dbReference type="ARBA" id="ARBA00023015"/>
    </source>
</evidence>
<dbReference type="AlphaFoldDB" id="A0A370XCR6"/>
<dbReference type="EMBL" id="QRBF01000001">
    <property type="protein sequence ID" value="RDS86243.1"/>
    <property type="molecule type" value="Genomic_DNA"/>
</dbReference>
<evidence type="ECO:0000313" key="7">
    <source>
        <dbReference type="Proteomes" id="UP000255334"/>
    </source>
</evidence>
<dbReference type="SUPFAM" id="SSF46689">
    <property type="entry name" value="Homeodomain-like"/>
    <property type="match status" value="1"/>
</dbReference>
<dbReference type="InterPro" id="IPR009057">
    <property type="entry name" value="Homeodomain-like_sf"/>
</dbReference>
<evidence type="ECO:0000256" key="2">
    <source>
        <dbReference type="ARBA" id="ARBA00023125"/>
    </source>
</evidence>
<dbReference type="Gene3D" id="1.10.10.60">
    <property type="entry name" value="Homeodomain-like"/>
    <property type="match status" value="1"/>
</dbReference>
<reference evidence="6 7" key="1">
    <citation type="submission" date="2018-07" db="EMBL/GenBank/DDBJ databases">
        <title>Dyella monticola sp. nov. and Dyella psychrodurans sp. nov. isolated from monsoon evergreen broad-leaved forest soil of Dinghu Mountain, China.</title>
        <authorList>
            <person name="Gao Z."/>
            <person name="Qiu L."/>
        </authorList>
    </citation>
    <scope>NUCLEOTIDE SEQUENCE [LARGE SCALE GENOMIC DNA]</scope>
    <source>
        <strain evidence="6 7">4MSK11</strain>
    </source>
</reference>
<keyword evidence="2 4" id="KW-0238">DNA-binding</keyword>
<evidence type="ECO:0000313" key="6">
    <source>
        <dbReference type="EMBL" id="RDS86243.1"/>
    </source>
</evidence>
<feature type="DNA-binding region" description="H-T-H motif" evidence="4">
    <location>
        <begin position="51"/>
        <end position="70"/>
    </location>
</feature>
<dbReference type="PANTHER" id="PTHR47506:SF7">
    <property type="entry name" value="TRANSCRIPTIONAL REGULATORY PROTEIN"/>
    <property type="match status" value="1"/>
</dbReference>
<evidence type="ECO:0000256" key="4">
    <source>
        <dbReference type="PROSITE-ProRule" id="PRU00335"/>
    </source>
</evidence>
<dbReference type="PRINTS" id="PR00455">
    <property type="entry name" value="HTHTETR"/>
</dbReference>
<dbReference type="GO" id="GO:0003677">
    <property type="term" value="F:DNA binding"/>
    <property type="evidence" value="ECO:0007669"/>
    <property type="project" value="UniProtKB-UniRule"/>
</dbReference>
<sequence length="215" mass="23520">MMAIIQLQPLQVQLFEEPPMRYEKGHKEATRQRIIETAAARFRKEGIAAVGVANLMSDLGLTQGGFYNHFESKDDLVREALATGLERTRERLRKSSGQSSSERTQDLVDGYLSTHHRDNVASGCMLTTVAIEAGRSEGPVREQLTEGISEMVKLVGSVLDESLKPRQREMKAMSVVSSMVGAMILARAVDDAQMSDRILEAGRRAAIAAVDSAAS</sequence>